<dbReference type="GO" id="GO:0009116">
    <property type="term" value="P:nucleoside metabolic process"/>
    <property type="evidence" value="ECO:0007669"/>
    <property type="project" value="InterPro"/>
</dbReference>
<reference evidence="1" key="2">
    <citation type="submission" date="2023-05" db="EMBL/GenBank/DDBJ databases">
        <authorList>
            <consortium name="Lawrence Berkeley National Laboratory"/>
            <person name="Steindorff A."/>
            <person name="Hensen N."/>
            <person name="Bonometti L."/>
            <person name="Westerberg I."/>
            <person name="Brannstrom I.O."/>
            <person name="Guillou S."/>
            <person name="Cros-Aarteil S."/>
            <person name="Calhoun S."/>
            <person name="Haridas S."/>
            <person name="Kuo A."/>
            <person name="Mondo S."/>
            <person name="Pangilinan J."/>
            <person name="Riley R."/>
            <person name="Labutti K."/>
            <person name="Andreopoulos B."/>
            <person name="Lipzen A."/>
            <person name="Chen C."/>
            <person name="Yanf M."/>
            <person name="Daum C."/>
            <person name="Ng V."/>
            <person name="Clum A."/>
            <person name="Ohm R."/>
            <person name="Martin F."/>
            <person name="Silar P."/>
            <person name="Natvig D."/>
            <person name="Lalanne C."/>
            <person name="Gautier V."/>
            <person name="Ament-Velasquez S.L."/>
            <person name="Kruys A."/>
            <person name="Hutchinson M.I."/>
            <person name="Powell A.J."/>
            <person name="Barry K."/>
            <person name="Miller A.N."/>
            <person name="Grigoriev I.V."/>
            <person name="Debuchy R."/>
            <person name="Gladieux P."/>
            <person name="Thoren M.H."/>
            <person name="Johannesson H."/>
        </authorList>
    </citation>
    <scope>NUCLEOTIDE SEQUENCE</scope>
    <source>
        <strain evidence="1">CBS 538.74</strain>
    </source>
</reference>
<evidence type="ECO:0000313" key="1">
    <source>
        <dbReference type="EMBL" id="KAK4148523.1"/>
    </source>
</evidence>
<dbReference type="AlphaFoldDB" id="A0AAN6ZSF4"/>
<dbReference type="Proteomes" id="UP001302745">
    <property type="component" value="Unassembled WGS sequence"/>
</dbReference>
<organism evidence="1 2">
    <name type="scientific">Chaetomidium leptoderma</name>
    <dbReference type="NCBI Taxonomy" id="669021"/>
    <lineage>
        <taxon>Eukaryota</taxon>
        <taxon>Fungi</taxon>
        <taxon>Dikarya</taxon>
        <taxon>Ascomycota</taxon>
        <taxon>Pezizomycotina</taxon>
        <taxon>Sordariomycetes</taxon>
        <taxon>Sordariomycetidae</taxon>
        <taxon>Sordariales</taxon>
        <taxon>Chaetomiaceae</taxon>
        <taxon>Chaetomidium</taxon>
    </lineage>
</organism>
<name>A0AAN6ZSF4_9PEZI</name>
<keyword evidence="2" id="KW-1185">Reference proteome</keyword>
<evidence type="ECO:0000313" key="2">
    <source>
        <dbReference type="Proteomes" id="UP001302745"/>
    </source>
</evidence>
<dbReference type="GO" id="GO:0003824">
    <property type="term" value="F:catalytic activity"/>
    <property type="evidence" value="ECO:0007669"/>
    <property type="project" value="InterPro"/>
</dbReference>
<proteinExistence type="predicted"/>
<evidence type="ECO:0008006" key="3">
    <source>
        <dbReference type="Google" id="ProtNLM"/>
    </source>
</evidence>
<protein>
    <recommendedName>
        <fullName evidence="3">Nucleoside phosphorylase domain-containing protein</fullName>
    </recommendedName>
</protein>
<comment type="caution">
    <text evidence="1">The sequence shown here is derived from an EMBL/GenBank/DDBJ whole genome shotgun (WGS) entry which is preliminary data.</text>
</comment>
<gene>
    <name evidence="1" type="ORF">C8A00DRAFT_47631</name>
</gene>
<sequence length="365" mass="40755">MYSTRGGSLEEPTTVEDHTMGASLVPYLAIKMHQEITARVYNAIVVLGSYNRSDPSIIFEGEKCDKPFNWQRPTARIVGDKLWIECFPGYDHNEHYARLIASYLGILHREGRIVTPPSNVSFIPSSCSDTRNALEATNLRELPTEVDTVVLGLVHRLDRLTGTADWKGNGCFGWAVRQFNGRQVAFVGCRPSFWGDIAGEVVHHITSRRHRVREVLYFGKLGSLRNGIKPNTFLATGGRSYVRGQIVEWNNPLEASVTYKAADDVIFGDHITVGSVLHETRDWLTGLPPADFVDSEVGMMAQAAVRSGVDFGYLHIISDNVTEKYEQDLSNERIAGVLARRARLYEVAQDVLEHHLTATPRVECG</sequence>
<dbReference type="SUPFAM" id="SSF53167">
    <property type="entry name" value="Purine and uridine phosphorylases"/>
    <property type="match status" value="1"/>
</dbReference>
<accession>A0AAN6ZSF4</accession>
<dbReference type="InterPro" id="IPR035994">
    <property type="entry name" value="Nucleoside_phosphorylase_sf"/>
</dbReference>
<dbReference type="EMBL" id="MU857340">
    <property type="protein sequence ID" value="KAK4148523.1"/>
    <property type="molecule type" value="Genomic_DNA"/>
</dbReference>
<reference evidence="1" key="1">
    <citation type="journal article" date="2023" name="Mol. Phylogenet. Evol.">
        <title>Genome-scale phylogeny and comparative genomics of the fungal order Sordariales.</title>
        <authorList>
            <person name="Hensen N."/>
            <person name="Bonometti L."/>
            <person name="Westerberg I."/>
            <person name="Brannstrom I.O."/>
            <person name="Guillou S."/>
            <person name="Cros-Aarteil S."/>
            <person name="Calhoun S."/>
            <person name="Haridas S."/>
            <person name="Kuo A."/>
            <person name="Mondo S."/>
            <person name="Pangilinan J."/>
            <person name="Riley R."/>
            <person name="LaButti K."/>
            <person name="Andreopoulos B."/>
            <person name="Lipzen A."/>
            <person name="Chen C."/>
            <person name="Yan M."/>
            <person name="Daum C."/>
            <person name="Ng V."/>
            <person name="Clum A."/>
            <person name="Steindorff A."/>
            <person name="Ohm R.A."/>
            <person name="Martin F."/>
            <person name="Silar P."/>
            <person name="Natvig D.O."/>
            <person name="Lalanne C."/>
            <person name="Gautier V."/>
            <person name="Ament-Velasquez S.L."/>
            <person name="Kruys A."/>
            <person name="Hutchinson M.I."/>
            <person name="Powell A.J."/>
            <person name="Barry K."/>
            <person name="Miller A.N."/>
            <person name="Grigoriev I.V."/>
            <person name="Debuchy R."/>
            <person name="Gladieux P."/>
            <person name="Hiltunen Thoren M."/>
            <person name="Johannesson H."/>
        </authorList>
    </citation>
    <scope>NUCLEOTIDE SEQUENCE</scope>
    <source>
        <strain evidence="1">CBS 538.74</strain>
    </source>
</reference>